<dbReference type="InterPro" id="IPR041657">
    <property type="entry name" value="HTH_17"/>
</dbReference>
<dbReference type="Gene3D" id="1.10.1660.10">
    <property type="match status" value="1"/>
</dbReference>
<feature type="domain" description="Response regulatory" evidence="4">
    <location>
        <begin position="76"/>
        <end position="194"/>
    </location>
</feature>
<dbReference type="Pfam" id="PF00072">
    <property type="entry name" value="Response_reg"/>
    <property type="match status" value="1"/>
</dbReference>
<dbReference type="InterPro" id="IPR010093">
    <property type="entry name" value="SinI_DNA-bd"/>
</dbReference>
<evidence type="ECO:0000256" key="2">
    <source>
        <dbReference type="ARBA" id="ARBA00023012"/>
    </source>
</evidence>
<dbReference type="CDD" id="cd00156">
    <property type="entry name" value="REC"/>
    <property type="match status" value="1"/>
</dbReference>
<dbReference type="InterPro" id="IPR011006">
    <property type="entry name" value="CheY-like_superfamily"/>
</dbReference>
<dbReference type="EMBL" id="AP012547">
    <property type="protein sequence ID" value="BAO29631.1"/>
    <property type="molecule type" value="Genomic_DNA"/>
</dbReference>
<evidence type="ECO:0000313" key="6">
    <source>
        <dbReference type="Proteomes" id="UP000031637"/>
    </source>
</evidence>
<dbReference type="OrthoDB" id="5416564at2"/>
<evidence type="ECO:0000256" key="3">
    <source>
        <dbReference type="PROSITE-ProRule" id="PRU00169"/>
    </source>
</evidence>
<feature type="modified residue" description="4-aspartylphosphate" evidence="3">
    <location>
        <position position="127"/>
    </location>
</feature>
<dbReference type="KEGG" id="shd:SUTH_01839"/>
<sequence>MSQTTTIYCTTREAAEMLGVSLRTAQLWTESGLLEAWKTEGGHRRISRASVQRLLAGERVPRSVPVAGERRIARMKILVVEDDVVLLKLYKTVIANWGLPLDVSVAGNGVEGLILVGRDTPDLMITDLAMPGMDGFELIRSLATSSFREGMEIVVVTGLDAADVEARGGLPDGVRLFPKPVPFTELRAIVAGMLERRASYL</sequence>
<keyword evidence="1 3" id="KW-0597">Phosphoprotein</keyword>
<dbReference type="CDD" id="cd04762">
    <property type="entry name" value="HTH_MerR-trunc"/>
    <property type="match status" value="1"/>
</dbReference>
<dbReference type="InterPro" id="IPR050595">
    <property type="entry name" value="Bact_response_regulator"/>
</dbReference>
<dbReference type="SUPFAM" id="SSF52172">
    <property type="entry name" value="CheY-like"/>
    <property type="match status" value="1"/>
</dbReference>
<dbReference type="Gene3D" id="3.40.50.2300">
    <property type="match status" value="1"/>
</dbReference>
<dbReference type="RefSeq" id="WP_041098735.1">
    <property type="nucleotide sequence ID" value="NZ_AP012547.1"/>
</dbReference>
<evidence type="ECO:0000259" key="4">
    <source>
        <dbReference type="PROSITE" id="PS50110"/>
    </source>
</evidence>
<protein>
    <submittedName>
        <fullName evidence="5">Response regulator receiver protein</fullName>
    </submittedName>
</protein>
<dbReference type="STRING" id="1223802.SUTH_01839"/>
<dbReference type="AlphaFoldDB" id="W0SEZ5"/>
<dbReference type="HOGENOM" id="CLU_092045_1_0_4"/>
<dbReference type="SUPFAM" id="SSF46955">
    <property type="entry name" value="Putative DNA-binding domain"/>
    <property type="match status" value="1"/>
</dbReference>
<dbReference type="InterPro" id="IPR001789">
    <property type="entry name" value="Sig_transdc_resp-reg_receiver"/>
</dbReference>
<proteinExistence type="predicted"/>
<dbReference type="NCBIfam" id="TIGR01764">
    <property type="entry name" value="excise"/>
    <property type="match status" value="1"/>
</dbReference>
<evidence type="ECO:0000313" key="5">
    <source>
        <dbReference type="EMBL" id="BAO29631.1"/>
    </source>
</evidence>
<dbReference type="Proteomes" id="UP000031637">
    <property type="component" value="Chromosome"/>
</dbReference>
<organism evidence="5 6">
    <name type="scientific">Sulfuritalea hydrogenivorans sk43H</name>
    <dbReference type="NCBI Taxonomy" id="1223802"/>
    <lineage>
        <taxon>Bacteria</taxon>
        <taxon>Pseudomonadati</taxon>
        <taxon>Pseudomonadota</taxon>
        <taxon>Betaproteobacteria</taxon>
        <taxon>Nitrosomonadales</taxon>
        <taxon>Sterolibacteriaceae</taxon>
        <taxon>Sulfuritalea</taxon>
    </lineage>
</organism>
<keyword evidence="6" id="KW-1185">Reference proteome</keyword>
<dbReference type="GO" id="GO:0003677">
    <property type="term" value="F:DNA binding"/>
    <property type="evidence" value="ECO:0007669"/>
    <property type="project" value="InterPro"/>
</dbReference>
<dbReference type="PANTHER" id="PTHR44591">
    <property type="entry name" value="STRESS RESPONSE REGULATOR PROTEIN 1"/>
    <property type="match status" value="1"/>
</dbReference>
<dbReference type="PANTHER" id="PTHR44591:SF14">
    <property type="entry name" value="PROTEIN PILG"/>
    <property type="match status" value="1"/>
</dbReference>
<accession>W0SEZ5</accession>
<dbReference type="InterPro" id="IPR009061">
    <property type="entry name" value="DNA-bd_dom_put_sf"/>
</dbReference>
<keyword evidence="2" id="KW-0902">Two-component regulatory system</keyword>
<name>W0SEZ5_9PROT</name>
<dbReference type="PROSITE" id="PS50110">
    <property type="entry name" value="RESPONSE_REGULATORY"/>
    <property type="match status" value="1"/>
</dbReference>
<evidence type="ECO:0000256" key="1">
    <source>
        <dbReference type="ARBA" id="ARBA00022553"/>
    </source>
</evidence>
<gene>
    <name evidence="5" type="ORF">SUTH_01839</name>
</gene>
<dbReference type="GO" id="GO:0000160">
    <property type="term" value="P:phosphorelay signal transduction system"/>
    <property type="evidence" value="ECO:0007669"/>
    <property type="project" value="UniProtKB-KW"/>
</dbReference>
<reference evidence="5 6" key="1">
    <citation type="journal article" date="2014" name="Syst. Appl. Microbiol.">
        <title>Complete genomes of freshwater sulfur oxidizers Sulfuricella denitrificans skB26 and Sulfuritalea hydrogenivorans sk43H: genetic insights into the sulfur oxidation pathway of betaproteobacteria.</title>
        <authorList>
            <person name="Watanabe T."/>
            <person name="Kojima H."/>
            <person name="Fukui M."/>
        </authorList>
    </citation>
    <scope>NUCLEOTIDE SEQUENCE [LARGE SCALE GENOMIC DNA]</scope>
    <source>
        <strain evidence="5">DSM22779</strain>
    </source>
</reference>
<dbReference type="SMART" id="SM00448">
    <property type="entry name" value="REC"/>
    <property type="match status" value="1"/>
</dbReference>
<dbReference type="Pfam" id="PF12728">
    <property type="entry name" value="HTH_17"/>
    <property type="match status" value="1"/>
</dbReference>